<dbReference type="PANTHER" id="PTHR14969:SF13">
    <property type="entry name" value="AT30094P"/>
    <property type="match status" value="1"/>
</dbReference>
<accession>A0A7G5C7D0</accession>
<sequence>MRKAYVWAGIAAVLFAIVSLLIRFEGISGFDSGIISTVQGWENAGLTRVMEALSWFGSTMVVIVIAIVILLFLAFVLGHRMELLFFISALAGSSLLNHLLKDFFQRERPNIHRLVEETGYSFPSGHSMAAFALYGAFVYLLWKRVKSGRGRALLVALGAILVVGIGISRIYLGVHYPSDVAGGYLASWVWLGLMIEVFRKLAPAAFRK</sequence>
<dbReference type="InterPro" id="IPR000326">
    <property type="entry name" value="PAP2/HPO"/>
</dbReference>
<dbReference type="InterPro" id="IPR036938">
    <property type="entry name" value="PAP2/HPO_sf"/>
</dbReference>
<dbReference type="EMBL" id="CP041969">
    <property type="protein sequence ID" value="QMV45114.1"/>
    <property type="molecule type" value="Genomic_DNA"/>
</dbReference>
<dbReference type="AlphaFoldDB" id="A0A7G5C7D0"/>
<dbReference type="Pfam" id="PF01569">
    <property type="entry name" value="PAP2"/>
    <property type="match status" value="1"/>
</dbReference>
<name>A0A7G5C7D0_9BACL</name>
<keyword evidence="4" id="KW-1185">Reference proteome</keyword>
<protein>
    <submittedName>
        <fullName evidence="3">Phosphatase PAP2 family protein</fullName>
    </submittedName>
</protein>
<feature type="transmembrane region" description="Helical" evidence="1">
    <location>
        <begin position="83"/>
        <end position="100"/>
    </location>
</feature>
<proteinExistence type="predicted"/>
<feature type="transmembrane region" description="Helical" evidence="1">
    <location>
        <begin position="154"/>
        <end position="174"/>
    </location>
</feature>
<evidence type="ECO:0000313" key="3">
    <source>
        <dbReference type="EMBL" id="QMV45114.1"/>
    </source>
</evidence>
<keyword evidence="1" id="KW-0472">Membrane</keyword>
<evidence type="ECO:0000256" key="1">
    <source>
        <dbReference type="SAM" id="Phobius"/>
    </source>
</evidence>
<keyword evidence="1" id="KW-0812">Transmembrane</keyword>
<evidence type="ECO:0000313" key="4">
    <source>
        <dbReference type="Proteomes" id="UP000515679"/>
    </source>
</evidence>
<dbReference type="CDD" id="cd03392">
    <property type="entry name" value="PAP2_like_2"/>
    <property type="match status" value="1"/>
</dbReference>
<dbReference type="Proteomes" id="UP000515679">
    <property type="component" value="Chromosome"/>
</dbReference>
<dbReference type="SMART" id="SM00014">
    <property type="entry name" value="acidPPc"/>
    <property type="match status" value="1"/>
</dbReference>
<reference evidence="3 4" key="1">
    <citation type="submission" date="2019-07" db="EMBL/GenBank/DDBJ databases">
        <authorList>
            <person name="Kim J.K."/>
            <person name="Cheong H.-M."/>
            <person name="Choi Y."/>
            <person name="Hwang K.J."/>
            <person name="Lee S."/>
            <person name="Choi C."/>
        </authorList>
    </citation>
    <scope>NUCLEOTIDE SEQUENCE [LARGE SCALE GENOMIC DNA]</scope>
    <source>
        <strain evidence="3 4">KS 22</strain>
    </source>
</reference>
<dbReference type="Gene3D" id="1.20.144.10">
    <property type="entry name" value="Phosphatidic acid phosphatase type 2/haloperoxidase"/>
    <property type="match status" value="1"/>
</dbReference>
<keyword evidence="1" id="KW-1133">Transmembrane helix</keyword>
<dbReference type="KEGG" id="cchl:FPL14_21220"/>
<organism evidence="3 4">
    <name type="scientific">Cohnella cholangitidis</name>
    <dbReference type="NCBI Taxonomy" id="2598458"/>
    <lineage>
        <taxon>Bacteria</taxon>
        <taxon>Bacillati</taxon>
        <taxon>Bacillota</taxon>
        <taxon>Bacilli</taxon>
        <taxon>Bacillales</taxon>
        <taxon>Paenibacillaceae</taxon>
        <taxon>Cohnella</taxon>
    </lineage>
</organism>
<feature type="transmembrane region" description="Helical" evidence="1">
    <location>
        <begin position="56"/>
        <end position="76"/>
    </location>
</feature>
<feature type="domain" description="Phosphatidic acid phosphatase type 2/haloperoxidase" evidence="2">
    <location>
        <begin position="83"/>
        <end position="195"/>
    </location>
</feature>
<dbReference type="PANTHER" id="PTHR14969">
    <property type="entry name" value="SPHINGOSINE-1-PHOSPHATE PHOSPHOHYDROLASE"/>
    <property type="match status" value="1"/>
</dbReference>
<dbReference type="SUPFAM" id="SSF48317">
    <property type="entry name" value="Acid phosphatase/Vanadium-dependent haloperoxidase"/>
    <property type="match status" value="1"/>
</dbReference>
<gene>
    <name evidence="3" type="ORF">FPL14_21220</name>
</gene>
<feature type="transmembrane region" description="Helical" evidence="1">
    <location>
        <begin position="180"/>
        <end position="198"/>
    </location>
</feature>
<evidence type="ECO:0000259" key="2">
    <source>
        <dbReference type="SMART" id="SM00014"/>
    </source>
</evidence>
<feature type="transmembrane region" description="Helical" evidence="1">
    <location>
        <begin position="120"/>
        <end position="142"/>
    </location>
</feature>